<evidence type="ECO:0000256" key="1">
    <source>
        <dbReference type="ARBA" id="ARBA00022679"/>
    </source>
</evidence>
<dbReference type="RefSeq" id="WP_245696178.1">
    <property type="nucleotide sequence ID" value="NZ_FNCL01000012.1"/>
</dbReference>
<comment type="similarity">
    <text evidence="2">Belongs to the CDP-alcohol phosphatidyltransferase class-I family.</text>
</comment>
<dbReference type="Gene3D" id="1.20.120.1760">
    <property type="match status" value="1"/>
</dbReference>
<sequence>MSLPSDPLPHAVALTRARTPLASLVMLSVGLSLALFALSSWLAGSAVLLPVLGFGMGATVSCLFLIRHWPARRLGYANALTLGRLALAALMLVPLAEPGLTEGSSGWVFFCLALVTLSLDGVDGPLARRSGLAGPWGARFDMEVDSAFAFVLAAVAWRSEAAGGWVLMLGGLRYLFVMAGWLLPWLDAPLPQRFRRKLVCVVQIAVLAGLLAPIAVPPWSEFAALLALAALAWSFALDVVWLARRR</sequence>
<keyword evidence="3" id="KW-0472">Membrane</keyword>
<keyword evidence="3" id="KW-1133">Transmembrane helix</keyword>
<evidence type="ECO:0000313" key="5">
    <source>
        <dbReference type="Proteomes" id="UP000199392"/>
    </source>
</evidence>
<keyword evidence="1 2" id="KW-0808">Transferase</keyword>
<dbReference type="Proteomes" id="UP000199392">
    <property type="component" value="Unassembled WGS sequence"/>
</dbReference>
<keyword evidence="3" id="KW-0812">Transmembrane</keyword>
<feature type="transmembrane region" description="Helical" evidence="3">
    <location>
        <begin position="73"/>
        <end position="93"/>
    </location>
</feature>
<dbReference type="InterPro" id="IPR000462">
    <property type="entry name" value="CDP-OH_P_trans"/>
</dbReference>
<dbReference type="Pfam" id="PF01066">
    <property type="entry name" value="CDP-OH_P_transf"/>
    <property type="match status" value="1"/>
</dbReference>
<reference evidence="5" key="1">
    <citation type="submission" date="2016-10" db="EMBL/GenBank/DDBJ databases">
        <authorList>
            <person name="Varghese N."/>
            <person name="Submissions S."/>
        </authorList>
    </citation>
    <scope>NUCLEOTIDE SEQUENCE [LARGE SCALE GENOMIC DNA]</scope>
    <source>
        <strain evidence="5">DSM 26894</strain>
    </source>
</reference>
<dbReference type="STRING" id="311180.SAMN04488050_112161"/>
<dbReference type="AlphaFoldDB" id="A0A1I6VRH1"/>
<organism evidence="4 5">
    <name type="scientific">Alloyangia pacifica</name>
    <dbReference type="NCBI Taxonomy" id="311180"/>
    <lineage>
        <taxon>Bacteria</taxon>
        <taxon>Pseudomonadati</taxon>
        <taxon>Pseudomonadota</taxon>
        <taxon>Alphaproteobacteria</taxon>
        <taxon>Rhodobacterales</taxon>
        <taxon>Roseobacteraceae</taxon>
        <taxon>Alloyangia</taxon>
    </lineage>
</organism>
<dbReference type="GO" id="GO:0016780">
    <property type="term" value="F:phosphotransferase activity, for other substituted phosphate groups"/>
    <property type="evidence" value="ECO:0007669"/>
    <property type="project" value="InterPro"/>
</dbReference>
<feature type="transmembrane region" description="Helical" evidence="3">
    <location>
        <begin position="47"/>
        <end position="66"/>
    </location>
</feature>
<feature type="transmembrane region" description="Helical" evidence="3">
    <location>
        <begin position="198"/>
        <end position="216"/>
    </location>
</feature>
<name>A0A1I6VRH1_9RHOB</name>
<evidence type="ECO:0000313" key="4">
    <source>
        <dbReference type="EMBL" id="SFT16323.1"/>
    </source>
</evidence>
<dbReference type="EMBL" id="FOZW01000012">
    <property type="protein sequence ID" value="SFT16323.1"/>
    <property type="molecule type" value="Genomic_DNA"/>
</dbReference>
<evidence type="ECO:0000256" key="2">
    <source>
        <dbReference type="RuleBase" id="RU003750"/>
    </source>
</evidence>
<evidence type="ECO:0000256" key="3">
    <source>
        <dbReference type="SAM" id="Phobius"/>
    </source>
</evidence>
<feature type="transmembrane region" description="Helical" evidence="3">
    <location>
        <begin position="21"/>
        <end position="41"/>
    </location>
</feature>
<proteinExistence type="inferred from homology"/>
<gene>
    <name evidence="4" type="ORF">SAMN04488050_112161</name>
</gene>
<accession>A0A1I6VRH1</accession>
<dbReference type="InterPro" id="IPR043130">
    <property type="entry name" value="CDP-OH_PTrfase_TM_dom"/>
</dbReference>
<feature type="transmembrane region" description="Helical" evidence="3">
    <location>
        <begin position="165"/>
        <end position="186"/>
    </location>
</feature>
<dbReference type="GO" id="GO:0016020">
    <property type="term" value="C:membrane"/>
    <property type="evidence" value="ECO:0007669"/>
    <property type="project" value="InterPro"/>
</dbReference>
<keyword evidence="5" id="KW-1185">Reference proteome</keyword>
<dbReference type="InterPro" id="IPR048254">
    <property type="entry name" value="CDP_ALCOHOL_P_TRANSF_CS"/>
</dbReference>
<dbReference type="GO" id="GO:0008654">
    <property type="term" value="P:phospholipid biosynthetic process"/>
    <property type="evidence" value="ECO:0007669"/>
    <property type="project" value="InterPro"/>
</dbReference>
<protein>
    <submittedName>
        <fullName evidence="4">Phosphatidylglycerophosphate synthase</fullName>
    </submittedName>
</protein>
<dbReference type="PROSITE" id="PS00379">
    <property type="entry name" value="CDP_ALCOHOL_P_TRANSF"/>
    <property type="match status" value="1"/>
</dbReference>
<feature type="transmembrane region" description="Helical" evidence="3">
    <location>
        <begin position="222"/>
        <end position="243"/>
    </location>
</feature>